<dbReference type="EMBL" id="CP026948">
    <property type="protein sequence ID" value="AWB84849.1"/>
    <property type="molecule type" value="Genomic_DNA"/>
</dbReference>
<sequence>MTNTPAANFSIRGILVLVASFSFEFLTGSTAVFIGIGAEVAGAAFRPIGAQRPKHEHGLGDTGYIDPDEPRRNT</sequence>
<dbReference type="KEGG" id="clia:C3E79_10515"/>
<evidence type="ECO:0000313" key="1">
    <source>
        <dbReference type="EMBL" id="AWB84849.1"/>
    </source>
</evidence>
<dbReference type="OrthoDB" id="4416747at2"/>
<dbReference type="RefSeq" id="WP_108404857.1">
    <property type="nucleotide sequence ID" value="NZ_CP026948.1"/>
</dbReference>
<protein>
    <submittedName>
        <fullName evidence="1">Uncharacterized protein</fullName>
    </submittedName>
</protein>
<name>A0A2S0WGF3_9CORY</name>
<organism evidence="1 2">
    <name type="scientific">Corynebacterium liangguodongii</name>
    <dbReference type="NCBI Taxonomy" id="2079535"/>
    <lineage>
        <taxon>Bacteria</taxon>
        <taxon>Bacillati</taxon>
        <taxon>Actinomycetota</taxon>
        <taxon>Actinomycetes</taxon>
        <taxon>Mycobacteriales</taxon>
        <taxon>Corynebacteriaceae</taxon>
        <taxon>Corynebacterium</taxon>
    </lineage>
</organism>
<accession>A0A2S0WGF3</accession>
<dbReference type="Proteomes" id="UP000244754">
    <property type="component" value="Chromosome"/>
</dbReference>
<reference evidence="2" key="1">
    <citation type="submission" date="2018-01" db="EMBL/GenBank/DDBJ databases">
        <authorList>
            <person name="Li J."/>
        </authorList>
    </citation>
    <scope>NUCLEOTIDE SEQUENCE [LARGE SCALE GENOMIC DNA]</scope>
    <source>
        <strain evidence="2">2184</strain>
    </source>
</reference>
<gene>
    <name evidence="1" type="ORF">C3E79_10515</name>
</gene>
<evidence type="ECO:0000313" key="2">
    <source>
        <dbReference type="Proteomes" id="UP000244754"/>
    </source>
</evidence>
<proteinExistence type="predicted"/>
<keyword evidence="2" id="KW-1185">Reference proteome</keyword>
<dbReference type="AlphaFoldDB" id="A0A2S0WGF3"/>